<comment type="caution">
    <text evidence="2">The sequence shown here is derived from an EMBL/GenBank/DDBJ whole genome shotgun (WGS) entry which is preliminary data.</text>
</comment>
<evidence type="ECO:0000313" key="3">
    <source>
        <dbReference type="Proteomes" id="UP001163714"/>
    </source>
</evidence>
<dbReference type="Proteomes" id="UP001163714">
    <property type="component" value="Unassembled WGS sequence"/>
</dbReference>
<reference evidence="2" key="1">
    <citation type="submission" date="2022-10" db="EMBL/GenBank/DDBJ databases">
        <title>Shewanella flava sp. nov, isolated from the estuary of the Fenhe River into the Yellow River.</title>
        <authorList>
            <person name="Li Y."/>
        </authorList>
    </citation>
    <scope>NUCLEOTIDE SEQUENCE</scope>
    <source>
        <strain evidence="2">FYR11-62</strain>
    </source>
</reference>
<organism evidence="2 3">
    <name type="scientific">Shewanella subflava</name>
    <dbReference type="NCBI Taxonomy" id="2986476"/>
    <lineage>
        <taxon>Bacteria</taxon>
        <taxon>Pseudomonadati</taxon>
        <taxon>Pseudomonadota</taxon>
        <taxon>Gammaproteobacteria</taxon>
        <taxon>Alteromonadales</taxon>
        <taxon>Shewanellaceae</taxon>
        <taxon>Shewanella</taxon>
    </lineage>
</organism>
<evidence type="ECO:0000313" key="2">
    <source>
        <dbReference type="EMBL" id="MCW3172626.1"/>
    </source>
</evidence>
<protein>
    <submittedName>
        <fullName evidence="2">TniQ family protein</fullName>
    </submittedName>
</protein>
<sequence length="392" mass="45304">MFLQRPKPFNDETLESFFIRVANKNGYRDIHRFLLATKKFLQEINHRMFSTFPTDITLINPCSSKNHSTARTHSLLKLSQLTFNEPSELLGLAINRSSIKFSPDSSALIRGSEVFPRYILRTKQIPCCPLCLSEHGYANYLWHLSGYDYCHKHKIKLIHECPCGTIYDYRKAGLSGICIDCGKPLALDKSKGDEDKIAIASWLAGNDVPPLPSVPASHRWGILYWWQNITEANDVKSLLLFWHHWPQSFDAIIDERIQFNLDYAVVERNQLRLKDLLGSLFYSSINLPSRDLKSNFILKQLFDYLEKHLWEDLGLLAELRINALDACLLLNCSIDQIASMVQQKLLTPNCRINNKVPLNVSSYIFNLGDVYCLWLSEFQTPECNRSHYISRW</sequence>
<keyword evidence="3" id="KW-1185">Reference proteome</keyword>
<dbReference type="Pfam" id="PF06527">
    <property type="entry name" value="TniQ"/>
    <property type="match status" value="1"/>
</dbReference>
<dbReference type="InterPro" id="IPR009492">
    <property type="entry name" value="TniQ"/>
</dbReference>
<accession>A0ABT3I987</accession>
<dbReference type="RefSeq" id="WP_264726162.1">
    <property type="nucleotide sequence ID" value="NZ_JAPDMX010000023.1"/>
</dbReference>
<feature type="domain" description="TniQ" evidence="1">
    <location>
        <begin position="5"/>
        <end position="157"/>
    </location>
</feature>
<gene>
    <name evidence="2" type="ORF">OHT75_09060</name>
</gene>
<name>A0ABT3I987_9GAMM</name>
<dbReference type="EMBL" id="JAPDMX010000023">
    <property type="protein sequence ID" value="MCW3172626.1"/>
    <property type="molecule type" value="Genomic_DNA"/>
</dbReference>
<proteinExistence type="predicted"/>
<evidence type="ECO:0000259" key="1">
    <source>
        <dbReference type="Pfam" id="PF06527"/>
    </source>
</evidence>